<gene>
    <name evidence="2" type="ORF">DEJ48_24760</name>
</gene>
<feature type="domain" description="CMP/dCMP-type deaminase" evidence="1">
    <location>
        <begin position="17"/>
        <end position="138"/>
    </location>
</feature>
<protein>
    <submittedName>
        <fullName evidence="2">tRNA-specific adenosine deaminase</fullName>
    </submittedName>
</protein>
<evidence type="ECO:0000313" key="2">
    <source>
        <dbReference type="EMBL" id="QES36186.1"/>
    </source>
</evidence>
<dbReference type="Gene3D" id="3.40.140.10">
    <property type="entry name" value="Cytidine Deaminase, domain 2"/>
    <property type="match status" value="1"/>
</dbReference>
<dbReference type="Proteomes" id="UP000322927">
    <property type="component" value="Chromosome"/>
</dbReference>
<proteinExistence type="predicted"/>
<dbReference type="PANTHER" id="PTHR11079:SF161">
    <property type="entry name" value="CMP_DCMP-TYPE DEAMINASE DOMAIN-CONTAINING PROTEIN"/>
    <property type="match status" value="1"/>
</dbReference>
<dbReference type="OrthoDB" id="9802676at2"/>
<organism evidence="2 3">
    <name type="scientific">Streptomyces venezuelae</name>
    <dbReference type="NCBI Taxonomy" id="54571"/>
    <lineage>
        <taxon>Bacteria</taxon>
        <taxon>Bacillati</taxon>
        <taxon>Actinomycetota</taxon>
        <taxon>Actinomycetes</taxon>
        <taxon>Kitasatosporales</taxon>
        <taxon>Streptomycetaceae</taxon>
        <taxon>Streptomyces</taxon>
    </lineage>
</organism>
<dbReference type="RefSeq" id="WP_150218373.1">
    <property type="nucleotide sequence ID" value="NZ_CP029192.1"/>
</dbReference>
<dbReference type="SUPFAM" id="SSF53927">
    <property type="entry name" value="Cytidine deaminase-like"/>
    <property type="match status" value="1"/>
</dbReference>
<dbReference type="EMBL" id="CP029192">
    <property type="protein sequence ID" value="QES36186.1"/>
    <property type="molecule type" value="Genomic_DNA"/>
</dbReference>
<accession>A0A5P2C092</accession>
<dbReference type="PANTHER" id="PTHR11079">
    <property type="entry name" value="CYTOSINE DEAMINASE FAMILY MEMBER"/>
    <property type="match status" value="1"/>
</dbReference>
<name>A0A5P2C092_STRVZ</name>
<dbReference type="AlphaFoldDB" id="A0A5P2C092"/>
<dbReference type="GO" id="GO:0047974">
    <property type="term" value="F:guanosine deaminase activity"/>
    <property type="evidence" value="ECO:0007669"/>
    <property type="project" value="TreeGrafter"/>
</dbReference>
<dbReference type="Pfam" id="PF00383">
    <property type="entry name" value="dCMP_cyt_deam_1"/>
    <property type="match status" value="1"/>
</dbReference>
<dbReference type="InterPro" id="IPR002125">
    <property type="entry name" value="CMP_dCMP_dom"/>
</dbReference>
<dbReference type="GO" id="GO:0006152">
    <property type="term" value="P:purine nucleoside catabolic process"/>
    <property type="evidence" value="ECO:0007669"/>
    <property type="project" value="TreeGrafter"/>
</dbReference>
<dbReference type="InterPro" id="IPR016193">
    <property type="entry name" value="Cytidine_deaminase-like"/>
</dbReference>
<reference evidence="2 3" key="1">
    <citation type="submission" date="2018-05" db="EMBL/GenBank/DDBJ databases">
        <title>Streptomyces venezuelae.</title>
        <authorList>
            <person name="Kim W."/>
            <person name="Lee N."/>
            <person name="Cho B.-K."/>
        </authorList>
    </citation>
    <scope>NUCLEOTIDE SEQUENCE [LARGE SCALE GENOMIC DNA]</scope>
    <source>
        <strain evidence="2 3">ATCC 14584</strain>
    </source>
</reference>
<dbReference type="PROSITE" id="PS51747">
    <property type="entry name" value="CYT_DCMP_DEAMINASES_2"/>
    <property type="match status" value="1"/>
</dbReference>
<dbReference type="CDD" id="cd01285">
    <property type="entry name" value="nucleoside_deaminase"/>
    <property type="match status" value="1"/>
</dbReference>
<sequence length="179" mass="19387">MTSYEEENPLPYAPARDHDRAFLEQAIAQSRRSLGPGTKKPFGAVVVMGGEVVGVGSNRVVEACDPTAHAEVVALRDAGQRLGTYLLEGATLYSSCEPCPMCLTACYWAGIGRLVYAADRHDAARNGHPDLQFYRELALPNGERRLMDEVAFEGDVRSAAVGVLAAWADEQPEPVEPKL</sequence>
<evidence type="ECO:0000313" key="3">
    <source>
        <dbReference type="Proteomes" id="UP000322927"/>
    </source>
</evidence>
<evidence type="ECO:0000259" key="1">
    <source>
        <dbReference type="PROSITE" id="PS51747"/>
    </source>
</evidence>